<keyword evidence="11" id="KW-1133">Transmembrane helix</keyword>
<protein>
    <recommendedName>
        <fullName evidence="3">histidine kinase</fullName>
        <ecNumber evidence="3">2.7.13.3</ecNumber>
    </recommendedName>
</protein>
<keyword evidence="14" id="KW-0175">Coiled coil</keyword>
<keyword evidence="9 16" id="KW-0418">Kinase</keyword>
<evidence type="ECO:0000256" key="13">
    <source>
        <dbReference type="ARBA" id="ARBA00023136"/>
    </source>
</evidence>
<keyword evidence="12" id="KW-0902">Two-component regulatory system</keyword>
<gene>
    <name evidence="16" type="ORF">DFP86_10776</name>
</gene>
<evidence type="ECO:0000256" key="10">
    <source>
        <dbReference type="ARBA" id="ARBA00022840"/>
    </source>
</evidence>
<dbReference type="SMART" id="SM00387">
    <property type="entry name" value="HATPase_c"/>
    <property type="match status" value="1"/>
</dbReference>
<evidence type="ECO:0000256" key="1">
    <source>
        <dbReference type="ARBA" id="ARBA00000085"/>
    </source>
</evidence>
<evidence type="ECO:0000259" key="15">
    <source>
        <dbReference type="PROSITE" id="PS50109"/>
    </source>
</evidence>
<evidence type="ECO:0000256" key="7">
    <source>
        <dbReference type="ARBA" id="ARBA00022692"/>
    </source>
</evidence>
<dbReference type="FunFam" id="1.10.287.130:FF:000002">
    <property type="entry name" value="Two-component osmosensing histidine kinase"/>
    <property type="match status" value="1"/>
</dbReference>
<organism evidence="16 17">
    <name type="scientific">Paludibacterium purpuratum</name>
    <dbReference type="NCBI Taxonomy" id="1144873"/>
    <lineage>
        <taxon>Bacteria</taxon>
        <taxon>Pseudomonadati</taxon>
        <taxon>Pseudomonadota</taxon>
        <taxon>Betaproteobacteria</taxon>
        <taxon>Neisseriales</taxon>
        <taxon>Chromobacteriaceae</taxon>
        <taxon>Paludibacterium</taxon>
    </lineage>
</organism>
<accession>A0A4R7B7A8</accession>
<dbReference type="PANTHER" id="PTHR45339">
    <property type="entry name" value="HYBRID SIGNAL TRANSDUCTION HISTIDINE KINASE J"/>
    <property type="match status" value="1"/>
</dbReference>
<comment type="caution">
    <text evidence="16">The sequence shown here is derived from an EMBL/GenBank/DDBJ whole genome shotgun (WGS) entry which is preliminary data.</text>
</comment>
<evidence type="ECO:0000256" key="9">
    <source>
        <dbReference type="ARBA" id="ARBA00022777"/>
    </source>
</evidence>
<evidence type="ECO:0000256" key="2">
    <source>
        <dbReference type="ARBA" id="ARBA00004651"/>
    </source>
</evidence>
<dbReference type="CDD" id="cd16922">
    <property type="entry name" value="HATPase_EvgS-ArcB-TorS-like"/>
    <property type="match status" value="1"/>
</dbReference>
<dbReference type="Pfam" id="PF00512">
    <property type="entry name" value="HisKA"/>
    <property type="match status" value="1"/>
</dbReference>
<name>A0A4R7B7A8_9NEIS</name>
<dbReference type="GO" id="GO:0005524">
    <property type="term" value="F:ATP binding"/>
    <property type="evidence" value="ECO:0007669"/>
    <property type="project" value="UniProtKB-KW"/>
</dbReference>
<keyword evidence="10" id="KW-0067">ATP-binding</keyword>
<dbReference type="SUPFAM" id="SSF55874">
    <property type="entry name" value="ATPase domain of HSP90 chaperone/DNA topoisomerase II/histidine kinase"/>
    <property type="match status" value="1"/>
</dbReference>
<dbReference type="PROSITE" id="PS50109">
    <property type="entry name" value="HIS_KIN"/>
    <property type="match status" value="1"/>
</dbReference>
<sequence>MTPAEGSLLSIEALHAELARKDGIIQVLMDRVENSVSLADSDFGMFQSTLMLEAQVKARTEALNQALAANEKVTRQLQQSQSDLLRHQAHLTELVEERTRELNQAKDRAEAANRAKSEFLASISHELRTPLNGVMGMLDLVLDTALDEAQRGLLADVQYSASGLLKIIDAILSFISIEADDVESQQSRIDLPAVVTATVSQLTSNAMAKGLQLVLTVDPTFPPWIIGEAHRWKQIADILLDNAIKFTSHGAVHVSLQSAGVAGARETILRVSDTGIGIAPVHHERIFEPFSQVDASSTRSIGGVGIGLPLARRLVRLMKGDILLESGLGAGSSFTVRVPQYRAEVELDGSASAPAAEEFDYVRALQELEYPVTLEQIHAFLAEAPQWLAELHQVLSRDEVEDALALSRQIRQALLAFKATPALQQCMMIAAMARAGCPDKAIDHLAKLNAECGVLCRALRGIGETLVV</sequence>
<feature type="coiled-coil region" evidence="14">
    <location>
        <begin position="63"/>
        <end position="122"/>
    </location>
</feature>
<dbReference type="SMART" id="SM00388">
    <property type="entry name" value="HisKA"/>
    <property type="match status" value="1"/>
</dbReference>
<dbReference type="EC" id="2.7.13.3" evidence="3"/>
<dbReference type="Gene3D" id="1.20.120.160">
    <property type="entry name" value="HPT domain"/>
    <property type="match status" value="1"/>
</dbReference>
<dbReference type="InterPro" id="IPR036097">
    <property type="entry name" value="HisK_dim/P_sf"/>
</dbReference>
<dbReference type="Gene3D" id="1.10.287.130">
    <property type="match status" value="1"/>
</dbReference>
<dbReference type="PANTHER" id="PTHR45339:SF1">
    <property type="entry name" value="HYBRID SIGNAL TRANSDUCTION HISTIDINE KINASE J"/>
    <property type="match status" value="1"/>
</dbReference>
<evidence type="ECO:0000313" key="17">
    <source>
        <dbReference type="Proteomes" id="UP000295611"/>
    </source>
</evidence>
<dbReference type="Proteomes" id="UP000295611">
    <property type="component" value="Unassembled WGS sequence"/>
</dbReference>
<keyword evidence="6" id="KW-0808">Transferase</keyword>
<feature type="domain" description="Histidine kinase" evidence="15">
    <location>
        <begin position="122"/>
        <end position="342"/>
    </location>
</feature>
<keyword evidence="8" id="KW-0547">Nucleotide-binding</keyword>
<comment type="subcellular location">
    <subcellularLocation>
        <location evidence="2">Cell membrane</location>
        <topology evidence="2">Multi-pass membrane protein</topology>
    </subcellularLocation>
</comment>
<evidence type="ECO:0000256" key="5">
    <source>
        <dbReference type="ARBA" id="ARBA00022553"/>
    </source>
</evidence>
<evidence type="ECO:0000313" key="16">
    <source>
        <dbReference type="EMBL" id="TDR79712.1"/>
    </source>
</evidence>
<comment type="catalytic activity">
    <reaction evidence="1">
        <text>ATP + protein L-histidine = ADP + protein N-phospho-L-histidine.</text>
        <dbReference type="EC" id="2.7.13.3"/>
    </reaction>
</comment>
<dbReference type="GO" id="GO:0000155">
    <property type="term" value="F:phosphorelay sensor kinase activity"/>
    <property type="evidence" value="ECO:0007669"/>
    <property type="project" value="InterPro"/>
</dbReference>
<keyword evidence="13" id="KW-0472">Membrane</keyword>
<dbReference type="OrthoDB" id="5437527at2"/>
<evidence type="ECO:0000256" key="4">
    <source>
        <dbReference type="ARBA" id="ARBA00022475"/>
    </source>
</evidence>
<dbReference type="GO" id="GO:0005886">
    <property type="term" value="C:plasma membrane"/>
    <property type="evidence" value="ECO:0007669"/>
    <property type="project" value="UniProtKB-SubCell"/>
</dbReference>
<dbReference type="Gene3D" id="3.30.565.10">
    <property type="entry name" value="Histidine kinase-like ATPase, C-terminal domain"/>
    <property type="match status" value="1"/>
</dbReference>
<dbReference type="RefSeq" id="WP_133680672.1">
    <property type="nucleotide sequence ID" value="NZ_SNZP01000007.1"/>
</dbReference>
<dbReference type="SUPFAM" id="SSF47226">
    <property type="entry name" value="Histidine-containing phosphotransfer domain, HPT domain"/>
    <property type="match status" value="1"/>
</dbReference>
<dbReference type="InterPro" id="IPR036641">
    <property type="entry name" value="HPT_dom_sf"/>
</dbReference>
<dbReference type="CDD" id="cd00082">
    <property type="entry name" value="HisKA"/>
    <property type="match status" value="1"/>
</dbReference>
<dbReference type="InterPro" id="IPR003661">
    <property type="entry name" value="HisK_dim/P_dom"/>
</dbReference>
<evidence type="ECO:0000256" key="11">
    <source>
        <dbReference type="ARBA" id="ARBA00022989"/>
    </source>
</evidence>
<dbReference type="InterPro" id="IPR005467">
    <property type="entry name" value="His_kinase_dom"/>
</dbReference>
<proteinExistence type="predicted"/>
<keyword evidence="17" id="KW-1185">Reference proteome</keyword>
<evidence type="ECO:0000256" key="8">
    <source>
        <dbReference type="ARBA" id="ARBA00022741"/>
    </source>
</evidence>
<dbReference type="Pfam" id="PF02518">
    <property type="entry name" value="HATPase_c"/>
    <property type="match status" value="1"/>
</dbReference>
<evidence type="ECO:0000256" key="12">
    <source>
        <dbReference type="ARBA" id="ARBA00023012"/>
    </source>
</evidence>
<dbReference type="InterPro" id="IPR036890">
    <property type="entry name" value="HATPase_C_sf"/>
</dbReference>
<keyword evidence="5" id="KW-0597">Phosphoprotein</keyword>
<dbReference type="PRINTS" id="PR00344">
    <property type="entry name" value="BCTRLSENSOR"/>
</dbReference>
<keyword evidence="7" id="KW-0812">Transmembrane</keyword>
<dbReference type="InterPro" id="IPR004358">
    <property type="entry name" value="Sig_transdc_His_kin-like_C"/>
</dbReference>
<keyword evidence="4" id="KW-1003">Cell membrane</keyword>
<dbReference type="SUPFAM" id="SSF47384">
    <property type="entry name" value="Homodimeric domain of signal transducing histidine kinase"/>
    <property type="match status" value="1"/>
</dbReference>
<evidence type="ECO:0000256" key="3">
    <source>
        <dbReference type="ARBA" id="ARBA00012438"/>
    </source>
</evidence>
<dbReference type="InterPro" id="IPR003594">
    <property type="entry name" value="HATPase_dom"/>
</dbReference>
<evidence type="ECO:0000256" key="14">
    <source>
        <dbReference type="SAM" id="Coils"/>
    </source>
</evidence>
<evidence type="ECO:0000256" key="6">
    <source>
        <dbReference type="ARBA" id="ARBA00022679"/>
    </source>
</evidence>
<reference evidence="16 17" key="1">
    <citation type="submission" date="2019-03" db="EMBL/GenBank/DDBJ databases">
        <title>Genomic Encyclopedia of Type Strains, Phase III (KMG-III): the genomes of soil and plant-associated and newly described type strains.</title>
        <authorList>
            <person name="Whitman W."/>
        </authorList>
    </citation>
    <scope>NUCLEOTIDE SEQUENCE [LARGE SCALE GENOMIC DNA]</scope>
    <source>
        <strain evidence="16 17">CECT 8976</strain>
    </source>
</reference>
<dbReference type="AlphaFoldDB" id="A0A4R7B7A8"/>
<dbReference type="EMBL" id="SNZP01000007">
    <property type="protein sequence ID" value="TDR79712.1"/>
    <property type="molecule type" value="Genomic_DNA"/>
</dbReference>